<feature type="domain" description="Peptidase M50" evidence="10">
    <location>
        <begin position="230"/>
        <end position="378"/>
    </location>
</feature>
<evidence type="ECO:0000256" key="7">
    <source>
        <dbReference type="SAM" id="Coils"/>
    </source>
</evidence>
<comment type="similarity">
    <text evidence="3">Belongs to the peptidase M50B family.</text>
</comment>
<dbReference type="Pfam" id="PF02163">
    <property type="entry name" value="Peptidase_M50"/>
    <property type="match status" value="1"/>
</dbReference>
<dbReference type="InterPro" id="IPR001193">
    <property type="entry name" value="MBTPS2"/>
</dbReference>
<dbReference type="GO" id="GO:0012505">
    <property type="term" value="C:endomembrane system"/>
    <property type="evidence" value="ECO:0007669"/>
    <property type="project" value="UniProtKB-SubCell"/>
</dbReference>
<comment type="cofactor">
    <cofactor evidence="1">
        <name>Zn(2+)</name>
        <dbReference type="ChEBI" id="CHEBI:29105"/>
    </cofactor>
</comment>
<dbReference type="Proteomes" id="UP000320176">
    <property type="component" value="Unassembled WGS sequence"/>
</dbReference>
<evidence type="ECO:0000256" key="3">
    <source>
        <dbReference type="ARBA" id="ARBA00007931"/>
    </source>
</evidence>
<organism evidence="11 12">
    <name type="scientific">Stieleria varia</name>
    <dbReference type="NCBI Taxonomy" id="2528005"/>
    <lineage>
        <taxon>Bacteria</taxon>
        <taxon>Pseudomonadati</taxon>
        <taxon>Planctomycetota</taxon>
        <taxon>Planctomycetia</taxon>
        <taxon>Pirellulales</taxon>
        <taxon>Pirellulaceae</taxon>
        <taxon>Stieleria</taxon>
    </lineage>
</organism>
<evidence type="ECO:0000259" key="10">
    <source>
        <dbReference type="Pfam" id="PF02163"/>
    </source>
</evidence>
<feature type="transmembrane region" description="Helical" evidence="9">
    <location>
        <begin position="191"/>
        <end position="212"/>
    </location>
</feature>
<dbReference type="AlphaFoldDB" id="A0A5C6B414"/>
<gene>
    <name evidence="11" type="ORF">Pla52n_22090</name>
</gene>
<evidence type="ECO:0000256" key="1">
    <source>
        <dbReference type="ARBA" id="ARBA00001947"/>
    </source>
</evidence>
<evidence type="ECO:0000256" key="4">
    <source>
        <dbReference type="ARBA" id="ARBA00022692"/>
    </source>
</evidence>
<keyword evidence="12" id="KW-1185">Reference proteome</keyword>
<feature type="transmembrane region" description="Helical" evidence="9">
    <location>
        <begin position="420"/>
        <end position="439"/>
    </location>
</feature>
<dbReference type="PANTHER" id="PTHR13325:SF3">
    <property type="entry name" value="MEMBRANE-BOUND TRANSCRIPTION FACTOR SITE-2 PROTEASE"/>
    <property type="match status" value="1"/>
</dbReference>
<dbReference type="GO" id="GO:0005737">
    <property type="term" value="C:cytoplasm"/>
    <property type="evidence" value="ECO:0007669"/>
    <property type="project" value="TreeGrafter"/>
</dbReference>
<protein>
    <submittedName>
        <fullName evidence="11">Peptidase family M50</fullName>
    </submittedName>
</protein>
<evidence type="ECO:0000256" key="2">
    <source>
        <dbReference type="ARBA" id="ARBA00004127"/>
    </source>
</evidence>
<evidence type="ECO:0000256" key="5">
    <source>
        <dbReference type="ARBA" id="ARBA00022989"/>
    </source>
</evidence>
<feature type="transmembrane region" description="Helical" evidence="9">
    <location>
        <begin position="391"/>
        <end position="414"/>
    </location>
</feature>
<dbReference type="GO" id="GO:0016020">
    <property type="term" value="C:membrane"/>
    <property type="evidence" value="ECO:0007669"/>
    <property type="project" value="InterPro"/>
</dbReference>
<keyword evidence="6 9" id="KW-0472">Membrane</keyword>
<keyword evidence="5 9" id="KW-1133">Transmembrane helix</keyword>
<keyword evidence="4 9" id="KW-0812">Transmembrane</keyword>
<accession>A0A5C6B414</accession>
<feature type="transmembrane region" description="Helical" evidence="9">
    <location>
        <begin position="224"/>
        <end position="242"/>
    </location>
</feature>
<proteinExistence type="inferred from homology"/>
<dbReference type="PANTHER" id="PTHR13325">
    <property type="entry name" value="PROTEASE M50 MEMBRANE-BOUND TRANSCRIPTION FACTOR SITE 2 PROTEASE"/>
    <property type="match status" value="1"/>
</dbReference>
<evidence type="ECO:0000313" key="12">
    <source>
        <dbReference type="Proteomes" id="UP000320176"/>
    </source>
</evidence>
<dbReference type="EMBL" id="SJPN01000002">
    <property type="protein sequence ID" value="TWU06487.1"/>
    <property type="molecule type" value="Genomic_DNA"/>
</dbReference>
<evidence type="ECO:0000256" key="9">
    <source>
        <dbReference type="SAM" id="Phobius"/>
    </source>
</evidence>
<comment type="caution">
    <text evidence="11">The sequence shown here is derived from an EMBL/GenBank/DDBJ whole genome shotgun (WGS) entry which is preliminary data.</text>
</comment>
<feature type="transmembrane region" description="Helical" evidence="9">
    <location>
        <begin position="313"/>
        <end position="332"/>
    </location>
</feature>
<keyword evidence="7" id="KW-0175">Coiled coil</keyword>
<dbReference type="GO" id="GO:0004222">
    <property type="term" value="F:metalloendopeptidase activity"/>
    <property type="evidence" value="ECO:0007669"/>
    <property type="project" value="InterPro"/>
</dbReference>
<sequence>MEREIEFSPRHSGGETSYVAHDQRTGKYFRFGQQEYHAVTLLDGTRDLVAVRQQLNQDGVPWTLSEVAGFAAELVKHRLAIAQTIRRKPKAQTVSTSRAGTAEASKLPMPPLTGVDEIAEPQKTATVGQHDLAASASPAKQWSIKSIVGHWPRIERAMSMMLSQRVPLLNGDRVATRFLPIARPLFSPPALAMWTLLVLVGWAMVASNASAFRSELSRLFDSHLWLLLILVWCGLKLVHEIGHAVCASHHGVRVGRMGVMFFLMAPLAYVDVTDAWKLPSRAKRIQIALAGVYFELAIGAAAAILWWMLPIGFWKHLAAQVFLVAGPATLLVNANPLLRLDGYYVLSDWLEIPNLRMHGRSQLVAALESRLIGLPKRDALLSGWRRPVATLHAFCSVLFQCLWMGGLVVAVSMWAKGLGLILGVVAVALWVVIPLLKWMAKIWMIQPRDGWRLSGYQRRLIGTAAVVAIAIQYLATATSPLDRRVPVVVRYQDEQIARAPAGAFVQRVFVRCGDRVSAGQLLMILEQPELTVQRDELVDRRESALVRAAQHRQHGDVALASSAKQDAESLQRQIDEIEQQLSDLHIISLREGNVNSPDVHQLVGRYMAPGAELIRVSDPREKEILAVVSQSDMTAYQAAAERHAIASVRLRGGKRISAQVTSIQPRAGRNIPHPALAATAGGPLAVEPSQRTGEMQVVEPQLASVIPLDTVTSIKTQAGQTGRLTIPDDRSFVSRLIDYAVRR</sequence>
<comment type="subcellular location">
    <subcellularLocation>
        <location evidence="2">Endomembrane system</location>
        <topology evidence="2">Multi-pass membrane protein</topology>
    </subcellularLocation>
</comment>
<evidence type="ECO:0000256" key="8">
    <source>
        <dbReference type="SAM" id="MobiDB-lite"/>
    </source>
</evidence>
<name>A0A5C6B414_9BACT</name>
<feature type="region of interest" description="Disordered" evidence="8">
    <location>
        <begin position="86"/>
        <end position="110"/>
    </location>
</feature>
<evidence type="ECO:0000313" key="11">
    <source>
        <dbReference type="EMBL" id="TWU06487.1"/>
    </source>
</evidence>
<dbReference type="InterPro" id="IPR008915">
    <property type="entry name" value="Peptidase_M50"/>
</dbReference>
<feature type="coiled-coil region" evidence="7">
    <location>
        <begin position="560"/>
        <end position="587"/>
    </location>
</feature>
<feature type="transmembrane region" description="Helical" evidence="9">
    <location>
        <begin position="460"/>
        <end position="481"/>
    </location>
</feature>
<feature type="transmembrane region" description="Helical" evidence="9">
    <location>
        <begin position="254"/>
        <end position="273"/>
    </location>
</feature>
<feature type="transmembrane region" description="Helical" evidence="9">
    <location>
        <begin position="285"/>
        <end position="307"/>
    </location>
</feature>
<dbReference type="GO" id="GO:0031293">
    <property type="term" value="P:membrane protein intracellular domain proteolysis"/>
    <property type="evidence" value="ECO:0007669"/>
    <property type="project" value="TreeGrafter"/>
</dbReference>
<evidence type="ECO:0000256" key="6">
    <source>
        <dbReference type="ARBA" id="ARBA00023136"/>
    </source>
</evidence>
<reference evidence="11 12" key="1">
    <citation type="submission" date="2019-02" db="EMBL/GenBank/DDBJ databases">
        <title>Deep-cultivation of Planctomycetes and their phenomic and genomic characterization uncovers novel biology.</title>
        <authorList>
            <person name="Wiegand S."/>
            <person name="Jogler M."/>
            <person name="Boedeker C."/>
            <person name="Pinto D."/>
            <person name="Vollmers J."/>
            <person name="Rivas-Marin E."/>
            <person name="Kohn T."/>
            <person name="Peeters S.H."/>
            <person name="Heuer A."/>
            <person name="Rast P."/>
            <person name="Oberbeckmann S."/>
            <person name="Bunk B."/>
            <person name="Jeske O."/>
            <person name="Meyerdierks A."/>
            <person name="Storesund J.E."/>
            <person name="Kallscheuer N."/>
            <person name="Luecker S."/>
            <person name="Lage O.M."/>
            <person name="Pohl T."/>
            <person name="Merkel B.J."/>
            <person name="Hornburger P."/>
            <person name="Mueller R.-W."/>
            <person name="Bruemmer F."/>
            <person name="Labrenz M."/>
            <person name="Spormann A.M."/>
            <person name="Op Den Camp H."/>
            <person name="Overmann J."/>
            <person name="Amann R."/>
            <person name="Jetten M.S.M."/>
            <person name="Mascher T."/>
            <person name="Medema M.H."/>
            <person name="Devos D.P."/>
            <person name="Kaster A.-K."/>
            <person name="Ovreas L."/>
            <person name="Rohde M."/>
            <person name="Galperin M.Y."/>
            <person name="Jogler C."/>
        </authorList>
    </citation>
    <scope>NUCLEOTIDE SEQUENCE [LARGE SCALE GENOMIC DNA]</scope>
    <source>
        <strain evidence="11 12">Pla52n</strain>
    </source>
</reference>